<dbReference type="Proteomes" id="UP001066276">
    <property type="component" value="Chromosome 2_1"/>
</dbReference>
<proteinExistence type="predicted"/>
<dbReference type="AlphaFoldDB" id="A0AAV7VVP9"/>
<name>A0AAV7VVP9_PLEWA</name>
<evidence type="ECO:0000256" key="1">
    <source>
        <dbReference type="SAM" id="MobiDB-lite"/>
    </source>
</evidence>
<reference evidence="2" key="1">
    <citation type="journal article" date="2022" name="bioRxiv">
        <title>Sequencing and chromosome-scale assembly of the giantPleurodeles waltlgenome.</title>
        <authorList>
            <person name="Brown T."/>
            <person name="Elewa A."/>
            <person name="Iarovenko S."/>
            <person name="Subramanian E."/>
            <person name="Araus A.J."/>
            <person name="Petzold A."/>
            <person name="Susuki M."/>
            <person name="Suzuki K.-i.T."/>
            <person name="Hayashi T."/>
            <person name="Toyoda A."/>
            <person name="Oliveira C."/>
            <person name="Osipova E."/>
            <person name="Leigh N.D."/>
            <person name="Simon A."/>
            <person name="Yun M.H."/>
        </authorList>
    </citation>
    <scope>NUCLEOTIDE SEQUENCE</scope>
    <source>
        <strain evidence="2">20211129_DDA</strain>
        <tissue evidence="2">Liver</tissue>
    </source>
</reference>
<gene>
    <name evidence="2" type="ORF">NDU88_007901</name>
</gene>
<evidence type="ECO:0000313" key="3">
    <source>
        <dbReference type="Proteomes" id="UP001066276"/>
    </source>
</evidence>
<protein>
    <submittedName>
        <fullName evidence="2">Uncharacterized protein</fullName>
    </submittedName>
</protein>
<comment type="caution">
    <text evidence="2">The sequence shown here is derived from an EMBL/GenBank/DDBJ whole genome shotgun (WGS) entry which is preliminary data.</text>
</comment>
<sequence>MESSGGTRLHHPWPGASLVAPGVARWGIGGTGGEAGSLCPLRNQETGGPRGRRSDATAGDSAGLLGTRRGGGTRRYCVALAPGGPGNSLKRRAQCPWEERGTPAEGKGPAGRAAGIDEGDLNVPIDGMIVDSLINDLVVVTAFVNKAVVVIDVDVVAVATKASNEGDCAVDGGRVIFDNEDFLRVVTGTEDDVRCFF</sequence>
<keyword evidence="3" id="KW-1185">Reference proteome</keyword>
<organism evidence="2 3">
    <name type="scientific">Pleurodeles waltl</name>
    <name type="common">Iberian ribbed newt</name>
    <dbReference type="NCBI Taxonomy" id="8319"/>
    <lineage>
        <taxon>Eukaryota</taxon>
        <taxon>Metazoa</taxon>
        <taxon>Chordata</taxon>
        <taxon>Craniata</taxon>
        <taxon>Vertebrata</taxon>
        <taxon>Euteleostomi</taxon>
        <taxon>Amphibia</taxon>
        <taxon>Batrachia</taxon>
        <taxon>Caudata</taxon>
        <taxon>Salamandroidea</taxon>
        <taxon>Salamandridae</taxon>
        <taxon>Pleurodelinae</taxon>
        <taxon>Pleurodeles</taxon>
    </lineage>
</organism>
<feature type="region of interest" description="Disordered" evidence="1">
    <location>
        <begin position="33"/>
        <end position="67"/>
    </location>
</feature>
<dbReference type="EMBL" id="JANPWB010000003">
    <property type="protein sequence ID" value="KAJ1204120.1"/>
    <property type="molecule type" value="Genomic_DNA"/>
</dbReference>
<evidence type="ECO:0000313" key="2">
    <source>
        <dbReference type="EMBL" id="KAJ1204120.1"/>
    </source>
</evidence>
<accession>A0AAV7VVP9</accession>